<dbReference type="AlphaFoldDB" id="A0A1A9QE63"/>
<dbReference type="Proteomes" id="UP000077623">
    <property type="component" value="Unassembled WGS sequence"/>
</dbReference>
<comment type="caution">
    <text evidence="1">The sequence shown here is derived from an EMBL/GenBank/DDBJ whole genome shotgun (WGS) entry which is preliminary data.</text>
</comment>
<accession>A0A1A9QE63</accession>
<proteinExistence type="predicted"/>
<protein>
    <submittedName>
        <fullName evidence="1">Uncharacterized protein</fullName>
    </submittedName>
</protein>
<organism evidence="1 2">
    <name type="scientific">Candidatus Mycoplasma haematobovis</name>
    <dbReference type="NCBI Taxonomy" id="432608"/>
    <lineage>
        <taxon>Bacteria</taxon>
        <taxon>Bacillati</taxon>
        <taxon>Mycoplasmatota</taxon>
        <taxon>Mollicutes</taxon>
        <taxon>Mycoplasmataceae</taxon>
        <taxon>Mycoplasma</taxon>
    </lineage>
</organism>
<name>A0A1A9QE63_9MOLU</name>
<keyword evidence="2" id="KW-1185">Reference proteome</keyword>
<evidence type="ECO:0000313" key="2">
    <source>
        <dbReference type="Proteomes" id="UP000077623"/>
    </source>
</evidence>
<sequence length="78" mass="9571">MAKVKIYQERGWYQEPLEAFEECIARYQRIDDDYKNNKDLREAELRIEFRKGYREIPKSFSERGSASVEKRMEIEFKK</sequence>
<evidence type="ECO:0000313" key="1">
    <source>
        <dbReference type="EMBL" id="OAL09980.1"/>
    </source>
</evidence>
<gene>
    <name evidence="1" type="ORF">A6V39_03645</name>
</gene>
<reference evidence="2" key="1">
    <citation type="submission" date="2016-04" db="EMBL/GenBank/DDBJ databases">
        <authorList>
            <person name="Quiroz-Castaneda R.E."/>
            <person name="Martinez-Ocampo F."/>
        </authorList>
    </citation>
    <scope>NUCLEOTIDE SEQUENCE [LARGE SCALE GENOMIC DNA]</scope>
    <source>
        <strain evidence="2">INIFAP01</strain>
    </source>
</reference>
<dbReference type="EMBL" id="LWUJ01000012">
    <property type="protein sequence ID" value="OAL09980.1"/>
    <property type="molecule type" value="Genomic_DNA"/>
</dbReference>
<dbReference type="RefSeq" id="WP_187150365.1">
    <property type="nucleotide sequence ID" value="NZ_LWUJ01000012.1"/>
</dbReference>